<keyword evidence="7 15" id="KW-0732">Signal</keyword>
<reference evidence="17" key="1">
    <citation type="submission" date="2021-02" db="EMBL/GenBank/DDBJ databases">
        <authorList>
            <person name="Nowell W R."/>
        </authorList>
    </citation>
    <scope>NUCLEOTIDE SEQUENCE</scope>
</reference>
<accession>A0A818XT34</accession>
<dbReference type="GO" id="GO:0048179">
    <property type="term" value="C:activin receptor complex"/>
    <property type="evidence" value="ECO:0007669"/>
    <property type="project" value="TreeGrafter"/>
</dbReference>
<evidence type="ECO:0000259" key="16">
    <source>
        <dbReference type="PROSITE" id="PS50011"/>
    </source>
</evidence>
<sequence length="743" mass="87013">MFFPSLRLLLLLFIFIDANDEYHIGIVNHNTKWHIHCSQNNTRIINPPIDDQPLIPYQCPYPSLSFDILPVDVDFTFICRLKSRLLWIMVDLYQYNLWLWTANIQQLNVSIKLNEKIQIKDYKSEIMNHTNRFIIINAFYIPFESLEFVSNEKVEILIEINQCLFYINENLLWNDIIHNNCNSIESKTLYIQSSYCNFFPKSIPIEPNYQVRIEILDGNITPIPDFNAVLSIDQHQSIQSTKEFNSYHLLMEEHYNKLLSVLIIITKTSNLITYIFIFIIYVNAAVAINCDIFQLLKTIENLISIRQLGIVDDFEEKYSNTTECILDVDKTGSHLLCRCNSNNCTLKWKTAENLHENLYQKHKLMKPYEYFNWFFPLMITLTIIIIIFISIIIIVIILKCNMYRKRHEKEYQSYLANTSVASTNISNAEIDEFLSSNPTYQSIISHGKSSIIYRAWTTGKESLPHEKKLVAVKLYHSPQYKNVFENEVQTLRMVHHTAIVKFISHGWHDLCPYIILEYHDFGSLTSYLRSHKLSWSTCYSFLVSLLVAIDYLHYEDLSPNDYLTSKRIRKPIIIHRDIKSSNILVKTNPDLSLCLCDFGVAKILPPVLTPNDFIQIGTYRYMAPELLELAITHTSDALCKVDMYAVGLVMWEIVTQCQDYPCLIEYQLPYAEYVNMNEIDENKILDTLHRIVVNEKIRPIIHQANSMHSKISAVSSIIEDCWKHEPESRINARPALYRLRNLE</sequence>
<dbReference type="EMBL" id="CAJOBG010000034">
    <property type="protein sequence ID" value="CAF3741739.1"/>
    <property type="molecule type" value="Genomic_DNA"/>
</dbReference>
<evidence type="ECO:0000256" key="6">
    <source>
        <dbReference type="ARBA" id="ARBA00022692"/>
    </source>
</evidence>
<dbReference type="PROSITE" id="PS00108">
    <property type="entry name" value="PROTEIN_KINASE_ST"/>
    <property type="match status" value="1"/>
</dbReference>
<dbReference type="InterPro" id="IPR011009">
    <property type="entry name" value="Kinase-like_dom_sf"/>
</dbReference>
<feature type="signal peptide" evidence="15">
    <location>
        <begin position="1"/>
        <end position="18"/>
    </location>
</feature>
<evidence type="ECO:0000256" key="11">
    <source>
        <dbReference type="ARBA" id="ARBA00022989"/>
    </source>
</evidence>
<evidence type="ECO:0000256" key="7">
    <source>
        <dbReference type="ARBA" id="ARBA00022729"/>
    </source>
</evidence>
<keyword evidence="12 14" id="KW-0472">Membrane</keyword>
<evidence type="ECO:0000256" key="9">
    <source>
        <dbReference type="ARBA" id="ARBA00022777"/>
    </source>
</evidence>
<evidence type="ECO:0000256" key="10">
    <source>
        <dbReference type="ARBA" id="ARBA00022840"/>
    </source>
</evidence>
<dbReference type="EC" id="2.7.11.30" evidence="3"/>
<evidence type="ECO:0000256" key="5">
    <source>
        <dbReference type="ARBA" id="ARBA00022679"/>
    </source>
</evidence>
<evidence type="ECO:0000313" key="17">
    <source>
        <dbReference type="EMBL" id="CAF3741739.1"/>
    </source>
</evidence>
<feature type="domain" description="Protein kinase" evidence="16">
    <location>
        <begin position="438"/>
        <end position="743"/>
    </location>
</feature>
<dbReference type="PANTHER" id="PTHR23255">
    <property type="entry name" value="TRANSFORMING GROWTH FACTOR-BETA RECEPTOR TYPE I AND II"/>
    <property type="match status" value="1"/>
</dbReference>
<name>A0A818XT34_9BILA</name>
<dbReference type="PROSITE" id="PS50011">
    <property type="entry name" value="PROTEIN_KINASE_DOM"/>
    <property type="match status" value="1"/>
</dbReference>
<keyword evidence="11 14" id="KW-1133">Transmembrane helix</keyword>
<keyword evidence="8" id="KW-0547">Nucleotide-binding</keyword>
<keyword evidence="13" id="KW-0675">Receptor</keyword>
<dbReference type="GO" id="GO:0071363">
    <property type="term" value="P:cellular response to growth factor stimulus"/>
    <property type="evidence" value="ECO:0007669"/>
    <property type="project" value="TreeGrafter"/>
</dbReference>
<feature type="chain" id="PRO_5032555982" description="receptor protein serine/threonine kinase" evidence="15">
    <location>
        <begin position="19"/>
        <end position="743"/>
    </location>
</feature>
<proteinExistence type="inferred from homology"/>
<keyword evidence="18" id="KW-1185">Reference proteome</keyword>
<dbReference type="GO" id="GO:0048185">
    <property type="term" value="F:activin binding"/>
    <property type="evidence" value="ECO:0007669"/>
    <property type="project" value="TreeGrafter"/>
</dbReference>
<dbReference type="Gene3D" id="1.10.510.10">
    <property type="entry name" value="Transferase(Phosphotransferase) domain 1"/>
    <property type="match status" value="1"/>
</dbReference>
<dbReference type="InterPro" id="IPR000333">
    <property type="entry name" value="TGFB_receptor"/>
</dbReference>
<organism evidence="17 18">
    <name type="scientific">Rotaria magnacalcarata</name>
    <dbReference type="NCBI Taxonomy" id="392030"/>
    <lineage>
        <taxon>Eukaryota</taxon>
        <taxon>Metazoa</taxon>
        <taxon>Spiralia</taxon>
        <taxon>Gnathifera</taxon>
        <taxon>Rotifera</taxon>
        <taxon>Eurotatoria</taxon>
        <taxon>Bdelloidea</taxon>
        <taxon>Philodinida</taxon>
        <taxon>Philodinidae</taxon>
        <taxon>Rotaria</taxon>
    </lineage>
</organism>
<evidence type="ECO:0000313" key="18">
    <source>
        <dbReference type="Proteomes" id="UP000663866"/>
    </source>
</evidence>
<comment type="similarity">
    <text evidence="2">Belongs to the protein kinase superfamily. TKL Ser/Thr protein kinase family. TGFB receptor subfamily.</text>
</comment>
<comment type="subcellular location">
    <subcellularLocation>
        <location evidence="1">Membrane</location>
        <topology evidence="1">Single-pass type I membrane protein</topology>
    </subcellularLocation>
</comment>
<dbReference type="PANTHER" id="PTHR23255:SF98">
    <property type="entry name" value="SERINE_THREONINE-PROTEIN KINASE RECEPTOR"/>
    <property type="match status" value="1"/>
</dbReference>
<keyword evidence="4" id="KW-0723">Serine/threonine-protein kinase</keyword>
<dbReference type="GO" id="GO:0005524">
    <property type="term" value="F:ATP binding"/>
    <property type="evidence" value="ECO:0007669"/>
    <property type="project" value="UniProtKB-KW"/>
</dbReference>
<feature type="transmembrane region" description="Helical" evidence="14">
    <location>
        <begin position="370"/>
        <end position="398"/>
    </location>
</feature>
<dbReference type="Proteomes" id="UP000663866">
    <property type="component" value="Unassembled WGS sequence"/>
</dbReference>
<gene>
    <name evidence="17" type="ORF">OVN521_LOCUS604</name>
</gene>
<dbReference type="AlphaFoldDB" id="A0A818XT34"/>
<protein>
    <recommendedName>
        <fullName evidence="3">receptor protein serine/threonine kinase</fullName>
        <ecNumber evidence="3">2.7.11.30</ecNumber>
    </recommendedName>
</protein>
<dbReference type="SUPFAM" id="SSF56112">
    <property type="entry name" value="Protein kinase-like (PK-like)"/>
    <property type="match status" value="1"/>
</dbReference>
<dbReference type="Pfam" id="PF00069">
    <property type="entry name" value="Pkinase"/>
    <property type="match status" value="1"/>
</dbReference>
<dbReference type="InterPro" id="IPR008271">
    <property type="entry name" value="Ser/Thr_kinase_AS"/>
</dbReference>
<dbReference type="SMART" id="SM00220">
    <property type="entry name" value="S_TKc"/>
    <property type="match status" value="1"/>
</dbReference>
<evidence type="ECO:0000256" key="8">
    <source>
        <dbReference type="ARBA" id="ARBA00022741"/>
    </source>
</evidence>
<evidence type="ECO:0000256" key="12">
    <source>
        <dbReference type="ARBA" id="ARBA00023136"/>
    </source>
</evidence>
<keyword evidence="10" id="KW-0067">ATP-binding</keyword>
<evidence type="ECO:0000256" key="4">
    <source>
        <dbReference type="ARBA" id="ARBA00022527"/>
    </source>
</evidence>
<dbReference type="InterPro" id="IPR000719">
    <property type="entry name" value="Prot_kinase_dom"/>
</dbReference>
<evidence type="ECO:0000256" key="1">
    <source>
        <dbReference type="ARBA" id="ARBA00004479"/>
    </source>
</evidence>
<evidence type="ECO:0000256" key="15">
    <source>
        <dbReference type="SAM" id="SignalP"/>
    </source>
</evidence>
<evidence type="ECO:0000256" key="3">
    <source>
        <dbReference type="ARBA" id="ARBA00012401"/>
    </source>
</evidence>
<comment type="caution">
    <text evidence="17">The sequence shown here is derived from an EMBL/GenBank/DDBJ whole genome shotgun (WGS) entry which is preliminary data.</text>
</comment>
<keyword evidence="9" id="KW-0418">Kinase</keyword>
<keyword evidence="6 14" id="KW-0812">Transmembrane</keyword>
<feature type="transmembrane region" description="Helical" evidence="14">
    <location>
        <begin position="271"/>
        <end position="296"/>
    </location>
</feature>
<dbReference type="Gene3D" id="3.30.200.20">
    <property type="entry name" value="Phosphorylase Kinase, domain 1"/>
    <property type="match status" value="1"/>
</dbReference>
<evidence type="ECO:0000256" key="2">
    <source>
        <dbReference type="ARBA" id="ARBA00009605"/>
    </source>
</evidence>
<keyword evidence="5" id="KW-0808">Transferase</keyword>
<evidence type="ECO:0000256" key="13">
    <source>
        <dbReference type="ARBA" id="ARBA00023170"/>
    </source>
</evidence>
<evidence type="ECO:0000256" key="14">
    <source>
        <dbReference type="SAM" id="Phobius"/>
    </source>
</evidence>
<dbReference type="GO" id="GO:0017002">
    <property type="term" value="F:activin receptor activity"/>
    <property type="evidence" value="ECO:0007669"/>
    <property type="project" value="TreeGrafter"/>
</dbReference>